<organism evidence="1 2">
    <name type="scientific">Stylosanthes scabra</name>
    <dbReference type="NCBI Taxonomy" id="79078"/>
    <lineage>
        <taxon>Eukaryota</taxon>
        <taxon>Viridiplantae</taxon>
        <taxon>Streptophyta</taxon>
        <taxon>Embryophyta</taxon>
        <taxon>Tracheophyta</taxon>
        <taxon>Spermatophyta</taxon>
        <taxon>Magnoliopsida</taxon>
        <taxon>eudicotyledons</taxon>
        <taxon>Gunneridae</taxon>
        <taxon>Pentapetalae</taxon>
        <taxon>rosids</taxon>
        <taxon>fabids</taxon>
        <taxon>Fabales</taxon>
        <taxon>Fabaceae</taxon>
        <taxon>Papilionoideae</taxon>
        <taxon>50 kb inversion clade</taxon>
        <taxon>dalbergioids sensu lato</taxon>
        <taxon>Dalbergieae</taxon>
        <taxon>Pterocarpus clade</taxon>
        <taxon>Stylosanthes</taxon>
    </lineage>
</organism>
<dbReference type="PANTHER" id="PTHR34590:SF10">
    <property type="entry name" value="RECEPTOR-LIKE PROTEIN KINASE HERK 1"/>
    <property type="match status" value="1"/>
</dbReference>
<keyword evidence="2" id="KW-1185">Reference proteome</keyword>
<proteinExistence type="predicted"/>
<sequence>MQSSDHDSRLLFHSRLSITLSSQSQNPKITITSISHGNQPVIPADSAATLPLLQSPSSNSTLRPLSLRALSLSLSFFSITQCHGSPLTPHIAPPPLSRSTFAEATSSARELHHSLLLAHNSAPQPATPSMRNPCGSSHVQNDAPAAVYGTGQEMNSQVSQGLNELYFNVYVDSLFAAKDLVHSTLSQNALGVPYCRDVVIALTSSNSLRVSMGPSSINKDYPNANLNGLEIMKMNNSVGSLSAGTTAVATNSGSNSKNVGVIVGEVLGAVCAVVLALGKYTRGS</sequence>
<dbReference type="EMBL" id="JASCZI010181480">
    <property type="protein sequence ID" value="MED6183896.1"/>
    <property type="molecule type" value="Genomic_DNA"/>
</dbReference>
<name>A0ABU6WGE2_9FABA</name>
<gene>
    <name evidence="1" type="ORF">PIB30_042127</name>
</gene>
<dbReference type="Proteomes" id="UP001341840">
    <property type="component" value="Unassembled WGS sequence"/>
</dbReference>
<evidence type="ECO:0000313" key="1">
    <source>
        <dbReference type="EMBL" id="MED6183896.1"/>
    </source>
</evidence>
<dbReference type="PANTHER" id="PTHR34590">
    <property type="entry name" value="OS03G0124300 PROTEIN-RELATED"/>
    <property type="match status" value="1"/>
</dbReference>
<accession>A0ABU6WGE2</accession>
<comment type="caution">
    <text evidence="1">The sequence shown here is derived from an EMBL/GenBank/DDBJ whole genome shotgun (WGS) entry which is preliminary data.</text>
</comment>
<evidence type="ECO:0000313" key="2">
    <source>
        <dbReference type="Proteomes" id="UP001341840"/>
    </source>
</evidence>
<protein>
    <submittedName>
        <fullName evidence="1">Uncharacterized protein</fullName>
    </submittedName>
</protein>
<reference evidence="1 2" key="1">
    <citation type="journal article" date="2023" name="Plants (Basel)">
        <title>Bridging the Gap: Combining Genomics and Transcriptomics Approaches to Understand Stylosanthes scabra, an Orphan Legume from the Brazilian Caatinga.</title>
        <authorList>
            <person name="Ferreira-Neto J.R.C."/>
            <person name="da Silva M.D."/>
            <person name="Binneck E."/>
            <person name="de Melo N.F."/>
            <person name="da Silva R.H."/>
            <person name="de Melo A.L.T.M."/>
            <person name="Pandolfi V."/>
            <person name="Bustamante F.O."/>
            <person name="Brasileiro-Vidal A.C."/>
            <person name="Benko-Iseppon A.M."/>
        </authorList>
    </citation>
    <scope>NUCLEOTIDE SEQUENCE [LARGE SCALE GENOMIC DNA]</scope>
    <source>
        <tissue evidence="1">Leaves</tissue>
    </source>
</reference>
<dbReference type="InterPro" id="IPR045272">
    <property type="entry name" value="ANXUR1/2-like"/>
</dbReference>